<dbReference type="SUPFAM" id="SSF81296">
    <property type="entry name" value="E set domains"/>
    <property type="match status" value="1"/>
</dbReference>
<feature type="domain" description="Cellulase Ig-like" evidence="3">
    <location>
        <begin position="294"/>
        <end position="375"/>
    </location>
</feature>
<comment type="similarity">
    <text evidence="1">Belongs to the glycosyl hydrolase 9 (cellulase E) family.</text>
</comment>
<evidence type="ECO:0000256" key="1">
    <source>
        <dbReference type="ARBA" id="ARBA00007072"/>
    </source>
</evidence>
<dbReference type="OrthoDB" id="5936802at2"/>
<dbReference type="SUPFAM" id="SSF48208">
    <property type="entry name" value="Six-hairpin glycosidases"/>
    <property type="match status" value="1"/>
</dbReference>
<evidence type="ECO:0000313" key="4">
    <source>
        <dbReference type="EMBL" id="MXP44876.1"/>
    </source>
</evidence>
<dbReference type="EMBL" id="WTYL01000002">
    <property type="protein sequence ID" value="MXP44876.1"/>
    <property type="molecule type" value="Genomic_DNA"/>
</dbReference>
<dbReference type="Pfam" id="PF02927">
    <property type="entry name" value="CelD_N"/>
    <property type="match status" value="1"/>
</dbReference>
<name>A0A845B3W0_9SPHN</name>
<feature type="signal peptide" evidence="2">
    <location>
        <begin position="1"/>
        <end position="23"/>
    </location>
</feature>
<dbReference type="CDD" id="cd02850">
    <property type="entry name" value="E_set_Cellulase_N"/>
    <property type="match status" value="1"/>
</dbReference>
<feature type="chain" id="PRO_5032319946" evidence="2">
    <location>
        <begin position="24"/>
        <end position="850"/>
    </location>
</feature>
<dbReference type="Gene3D" id="1.50.10.10">
    <property type="match status" value="1"/>
</dbReference>
<dbReference type="InterPro" id="IPR004197">
    <property type="entry name" value="Cellulase_Ig-like"/>
</dbReference>
<organism evidence="4 5">
    <name type="scientific">Allopontixanthobacter sediminis</name>
    <dbReference type="NCBI Taxonomy" id="1689985"/>
    <lineage>
        <taxon>Bacteria</taxon>
        <taxon>Pseudomonadati</taxon>
        <taxon>Pseudomonadota</taxon>
        <taxon>Alphaproteobacteria</taxon>
        <taxon>Sphingomonadales</taxon>
        <taxon>Erythrobacteraceae</taxon>
        <taxon>Allopontixanthobacter</taxon>
    </lineage>
</organism>
<evidence type="ECO:0000259" key="3">
    <source>
        <dbReference type="Pfam" id="PF02927"/>
    </source>
</evidence>
<keyword evidence="5" id="KW-1185">Reference proteome</keyword>
<accession>A0A845B3W0</accession>
<keyword evidence="4" id="KW-0378">Hydrolase</keyword>
<dbReference type="InterPro" id="IPR008928">
    <property type="entry name" value="6-hairpin_glycosidase_sf"/>
</dbReference>
<evidence type="ECO:0000256" key="2">
    <source>
        <dbReference type="SAM" id="SignalP"/>
    </source>
</evidence>
<dbReference type="AlphaFoldDB" id="A0A845B3W0"/>
<gene>
    <name evidence="4" type="ORF">GRI65_10450</name>
</gene>
<sequence>MRIRQTCMLAVIVPLLLAQSGPAKEELSLGDQGYLKAPGLEVIVFDDIYPDGHQTGVTIVQHGRRVAANGDVRLEPEPGQWSPMPVSAGERTIDAATGTIRQTLRYPDPAKDGRGFNPIFYPDLEIEYTVTVQPAGGNGFRITVDLAKPLPPEWIGKAGFNMELFPGHLFGKAWLMDGKAGLFHNQPNGPVATLAGGAVAVPRNAQENGPVQDPNSQQLATPLATGQRLTVAPETELQRIRFENLGSGELELIDGRSAHNNGWFIVRTAIPAGATTRAVEWLVTPDTDADWSYGPVIQVSQIGYAPAQPKRAVIEMARGEKPAGAATLYRLTGKGREQVLSAVPRPWGDFLRYDYASFDFSAINTPGLYQIAYGKSVSHPFRIDNEVYSRHAWQPTLEYFLPVQMCHMRVNEKYRVWHGLGHMDDALMAPLSLNHIDGYVQGDATLTKYAPGDIVPGLDRGGWHDAGDYDLRVESQIGTTYMLAKMVEEFGLDYDATTIDQERKVVEIRDPDGVNDAVQQIEHGLLSVLGGYRSLGRLYRGIITPSLRAYVMLGDAANHTDNTLKKPVEGLGLDTSGNPILWDDRWVFTEDNPNRELYVAGGLAAAGRVMRANGSPLGEEAIAAARELTQRAIGRSDSVGNKTFALAELAEATRDSVYIRQLAAMEKAIIADVENSAWRLASIEPLLPAGFRRRLAEAVATYQQKMDRSAQSNSPYGVPYEPEIWGAGWTVQSLGVRQWFFHKAWPDATSQDSFLNALNFVLGVHPGENTESFVSGVGADSPLVAYGVNRADWSYIPGGVISGTNLVRPDLPELKEWPFFWQQGEYVMGGGATNYMFLALAADELYAPEP</sequence>
<evidence type="ECO:0000313" key="5">
    <source>
        <dbReference type="Proteomes" id="UP000431922"/>
    </source>
</evidence>
<proteinExistence type="inferred from homology"/>
<comment type="caution">
    <text evidence="4">The sequence shown here is derived from an EMBL/GenBank/DDBJ whole genome shotgun (WGS) entry which is preliminary data.</text>
</comment>
<protein>
    <submittedName>
        <fullName evidence="4">Glycoside hydrolase</fullName>
    </submittedName>
</protein>
<keyword evidence="2" id="KW-0732">Signal</keyword>
<dbReference type="InterPro" id="IPR012341">
    <property type="entry name" value="6hp_glycosidase-like_sf"/>
</dbReference>
<dbReference type="InterPro" id="IPR013783">
    <property type="entry name" value="Ig-like_fold"/>
</dbReference>
<dbReference type="InterPro" id="IPR014756">
    <property type="entry name" value="Ig_E-set"/>
</dbReference>
<dbReference type="GO" id="GO:0008810">
    <property type="term" value="F:cellulase activity"/>
    <property type="evidence" value="ECO:0007669"/>
    <property type="project" value="InterPro"/>
</dbReference>
<reference evidence="4 5" key="1">
    <citation type="submission" date="2019-12" db="EMBL/GenBank/DDBJ databases">
        <title>Genomic-based taxomic classification of the family Erythrobacteraceae.</title>
        <authorList>
            <person name="Xu L."/>
        </authorList>
    </citation>
    <scope>NUCLEOTIDE SEQUENCE [LARGE SCALE GENOMIC DNA]</scope>
    <source>
        <strain evidence="4 5">KCTC 42453</strain>
    </source>
</reference>
<dbReference type="Gene3D" id="2.60.40.10">
    <property type="entry name" value="Immunoglobulins"/>
    <property type="match status" value="1"/>
</dbReference>
<dbReference type="GO" id="GO:0005975">
    <property type="term" value="P:carbohydrate metabolic process"/>
    <property type="evidence" value="ECO:0007669"/>
    <property type="project" value="InterPro"/>
</dbReference>
<dbReference type="Proteomes" id="UP000431922">
    <property type="component" value="Unassembled WGS sequence"/>
</dbReference>